<dbReference type="InterPro" id="IPR029054">
    <property type="entry name" value="dUTPase-like"/>
</dbReference>
<evidence type="ECO:0000313" key="8">
    <source>
        <dbReference type="EMBL" id="OQS55663.1"/>
    </source>
</evidence>
<dbReference type="InterPro" id="IPR033704">
    <property type="entry name" value="dUTPase_trimeric"/>
</dbReference>
<keyword evidence="5 6" id="KW-0546">Nucleotide metabolism</keyword>
<keyword evidence="6" id="KW-0479">Metal-binding</keyword>
<dbReference type="UniPathway" id="UPA00610">
    <property type="reaction ID" value="UER00666"/>
</dbReference>
<comment type="caution">
    <text evidence="8">The sequence shown here is derived from an EMBL/GenBank/DDBJ whole genome shotgun (WGS) entry which is preliminary data.</text>
</comment>
<dbReference type="Pfam" id="PF00692">
    <property type="entry name" value="dUTPase"/>
    <property type="match status" value="1"/>
</dbReference>
<evidence type="ECO:0000256" key="6">
    <source>
        <dbReference type="RuleBase" id="RU367024"/>
    </source>
</evidence>
<evidence type="ECO:0000313" key="9">
    <source>
        <dbReference type="Proteomes" id="UP000192758"/>
    </source>
</evidence>
<name>A0A1W0E8W1_9MICR</name>
<dbReference type="GO" id="GO:0006226">
    <property type="term" value="P:dUMP biosynthetic process"/>
    <property type="evidence" value="ECO:0007669"/>
    <property type="project" value="UniProtKB-UniRule"/>
</dbReference>
<dbReference type="Proteomes" id="UP000192758">
    <property type="component" value="Unassembled WGS sequence"/>
</dbReference>
<comment type="pathway">
    <text evidence="1 6">Pyrimidine metabolism; dUMP biosynthesis; dUMP from dCTP (dUTP route): step 2/2.</text>
</comment>
<dbReference type="Gene3D" id="2.70.40.10">
    <property type="match status" value="1"/>
</dbReference>
<dbReference type="PANTHER" id="PTHR11241">
    <property type="entry name" value="DEOXYURIDINE 5'-TRIPHOSPHATE NUCLEOTIDOHYDROLASE"/>
    <property type="match status" value="1"/>
</dbReference>
<protein>
    <recommendedName>
        <fullName evidence="6">Deoxyuridine 5'-triphosphate nucleotidohydrolase</fullName>
        <shortName evidence="6">dUTPase</shortName>
        <ecNumber evidence="6">3.6.1.23</ecNumber>
    </recommendedName>
    <alternativeName>
        <fullName evidence="6">dUTP pyrophosphatase</fullName>
    </alternativeName>
</protein>
<dbReference type="GO" id="GO:0004170">
    <property type="term" value="F:dUTP diphosphatase activity"/>
    <property type="evidence" value="ECO:0007669"/>
    <property type="project" value="UniProtKB-UniRule"/>
</dbReference>
<comment type="similarity">
    <text evidence="2 6">Belongs to the dUTPase family.</text>
</comment>
<dbReference type="AlphaFoldDB" id="A0A1W0E8W1"/>
<gene>
    <name evidence="8" type="primary">DUT1</name>
    <name evidence="8" type="ORF">EHP00_1393</name>
</gene>
<feature type="domain" description="dUTPase-like" evidence="7">
    <location>
        <begin position="42"/>
        <end position="145"/>
    </location>
</feature>
<evidence type="ECO:0000256" key="4">
    <source>
        <dbReference type="ARBA" id="ARBA00022801"/>
    </source>
</evidence>
<evidence type="ECO:0000256" key="5">
    <source>
        <dbReference type="ARBA" id="ARBA00023080"/>
    </source>
</evidence>
<organism evidence="8 9">
    <name type="scientific">Ecytonucleospora hepatopenaei</name>
    <dbReference type="NCBI Taxonomy" id="646526"/>
    <lineage>
        <taxon>Eukaryota</taxon>
        <taxon>Fungi</taxon>
        <taxon>Fungi incertae sedis</taxon>
        <taxon>Microsporidia</taxon>
        <taxon>Enterocytozoonidae</taxon>
        <taxon>Ecytonucleospora</taxon>
    </lineage>
</organism>
<dbReference type="InterPro" id="IPR008181">
    <property type="entry name" value="dUTPase"/>
</dbReference>
<dbReference type="EC" id="3.6.1.23" evidence="6"/>
<dbReference type="SMR" id="A0A1W0E8W1"/>
<dbReference type="InterPro" id="IPR036157">
    <property type="entry name" value="dUTPase-like_sf"/>
</dbReference>
<keyword evidence="4 6" id="KW-0378">Hydrolase</keyword>
<keyword evidence="6" id="KW-0460">Magnesium</keyword>
<dbReference type="EMBL" id="MNPJ01000004">
    <property type="protein sequence ID" value="OQS55663.1"/>
    <property type="molecule type" value="Genomic_DNA"/>
</dbReference>
<reference evidence="8 9" key="1">
    <citation type="journal article" date="2017" name="Environ. Microbiol.">
        <title>Decay of the glycolytic pathway and adaptation to intranuclear parasitism within Enterocytozoonidae microsporidia.</title>
        <authorList>
            <person name="Wiredu Boakye D."/>
            <person name="Jaroenlak P."/>
            <person name="Prachumwat A."/>
            <person name="Williams T.A."/>
            <person name="Bateman K.S."/>
            <person name="Itsathitphaisarn O."/>
            <person name="Sritunyalucksana K."/>
            <person name="Paszkiewicz K.H."/>
            <person name="Moore K.A."/>
            <person name="Stentiford G.D."/>
            <person name="Williams B.A."/>
        </authorList>
    </citation>
    <scope>NUCLEOTIDE SEQUENCE [LARGE SCALE GENOMIC DNA]</scope>
    <source>
        <strain evidence="8 9">TH1</strain>
    </source>
</reference>
<comment type="cofactor">
    <cofactor evidence="6">
        <name>Mg(2+)</name>
        <dbReference type="ChEBI" id="CHEBI:18420"/>
    </cofactor>
</comment>
<dbReference type="GO" id="GO:0046081">
    <property type="term" value="P:dUTP catabolic process"/>
    <property type="evidence" value="ECO:0007669"/>
    <property type="project" value="UniProtKB-UniRule"/>
</dbReference>
<comment type="catalytic activity">
    <reaction evidence="6">
        <text>dUTP + H2O = dUMP + diphosphate + H(+)</text>
        <dbReference type="Rhea" id="RHEA:10248"/>
        <dbReference type="ChEBI" id="CHEBI:15377"/>
        <dbReference type="ChEBI" id="CHEBI:15378"/>
        <dbReference type="ChEBI" id="CHEBI:33019"/>
        <dbReference type="ChEBI" id="CHEBI:61555"/>
        <dbReference type="ChEBI" id="CHEBI:246422"/>
        <dbReference type="EC" id="3.6.1.23"/>
    </reaction>
</comment>
<accession>A0A1W0E8W1</accession>
<dbReference type="CDD" id="cd07557">
    <property type="entry name" value="trimeric_dUTPase"/>
    <property type="match status" value="1"/>
</dbReference>
<dbReference type="SUPFAM" id="SSF51283">
    <property type="entry name" value="dUTPase-like"/>
    <property type="match status" value="1"/>
</dbReference>
<proteinExistence type="inferred from homology"/>
<evidence type="ECO:0000256" key="3">
    <source>
        <dbReference type="ARBA" id="ARBA00011233"/>
    </source>
</evidence>
<keyword evidence="9" id="KW-1185">Reference proteome</keyword>
<dbReference type="VEuPathDB" id="MicrosporidiaDB:EHP00_1393"/>
<evidence type="ECO:0000259" key="7">
    <source>
        <dbReference type="Pfam" id="PF00692"/>
    </source>
</evidence>
<dbReference type="GO" id="GO:0000287">
    <property type="term" value="F:magnesium ion binding"/>
    <property type="evidence" value="ECO:0007669"/>
    <property type="project" value="UniProtKB-UniRule"/>
</dbReference>
<comment type="subunit">
    <text evidence="3 6">Homotrimer.</text>
</comment>
<dbReference type="OrthoDB" id="10261072at2759"/>
<sequence>MSNLENDKKLNNEEFNDVLTTNIQFNKNPFNVVKFYTMTETAIAPERHTDGAAGYDLRSIQNAMLMPGESVKIKTGLFIDLPNEYFGIILSRSGLSVKNGIEVVNSYVEDRKEIEVSLLNHSSQPFNIEIGMRIAQLVFMEKNEKKFMC</sequence>
<evidence type="ECO:0000256" key="1">
    <source>
        <dbReference type="ARBA" id="ARBA00005142"/>
    </source>
</evidence>
<dbReference type="STRING" id="646526.A0A1W0E8W1"/>
<comment type="function">
    <text evidence="6">Involved in nucleotide metabolism via production of dUMP, the immediate precursor of thymidine nucleotides, and decreases the intracellular concentration of dUTP so that uracil cannot be incorporated into DNA.</text>
</comment>
<evidence type="ECO:0000256" key="2">
    <source>
        <dbReference type="ARBA" id="ARBA00006581"/>
    </source>
</evidence>
<dbReference type="PANTHER" id="PTHR11241:SF0">
    <property type="entry name" value="DEOXYURIDINE 5'-TRIPHOSPHATE NUCLEOTIDOHYDROLASE"/>
    <property type="match status" value="1"/>
</dbReference>